<dbReference type="Proteomes" id="UP001148614">
    <property type="component" value="Unassembled WGS sequence"/>
</dbReference>
<name>A0A9W8N4I5_9PEZI</name>
<evidence type="ECO:0000313" key="1">
    <source>
        <dbReference type="EMBL" id="KAJ3554669.1"/>
    </source>
</evidence>
<keyword evidence="2" id="KW-1185">Reference proteome</keyword>
<sequence length="300" mass="34253">MARATEPNAMVVVATWPQSRNVVISQDVFDDFSTYHSSVQGLELSEDTEVLEETEPSEETPLLEENKAAVEVVKAPNNSNYVPESATQGDHASVDLTSPRPLQYLIQNQGSNNEYDIRVGVQIIEPRLPSTDKPHLNIRPERSIPGAVQTIDDISSNTMRLFDLVGMQRPFSDSYRDQLLQAINHALHGIDQALHSMSNRGNKAELTLCRDKCRIAQEIVQHFKEERLELHINPGILRPATKYWLDNVKYTTFEESHLVLKSKNKHGELEETYRMPYPDIGQGKRFYFSYPSDCLIFFHR</sequence>
<comment type="caution">
    <text evidence="1">The sequence shown here is derived from an EMBL/GenBank/DDBJ whole genome shotgun (WGS) entry which is preliminary data.</text>
</comment>
<dbReference type="EMBL" id="JANPWZ010003024">
    <property type="protein sequence ID" value="KAJ3554669.1"/>
    <property type="molecule type" value="Genomic_DNA"/>
</dbReference>
<evidence type="ECO:0000313" key="2">
    <source>
        <dbReference type="Proteomes" id="UP001148614"/>
    </source>
</evidence>
<accession>A0A9W8N4I5</accession>
<reference evidence="1" key="1">
    <citation type="submission" date="2022-07" db="EMBL/GenBank/DDBJ databases">
        <title>Genome Sequence of Xylaria arbuscula.</title>
        <authorList>
            <person name="Buettner E."/>
        </authorList>
    </citation>
    <scope>NUCLEOTIDE SEQUENCE</scope>
    <source>
        <strain evidence="1">VT107</strain>
    </source>
</reference>
<dbReference type="AlphaFoldDB" id="A0A9W8N4I5"/>
<protein>
    <submittedName>
        <fullName evidence="1">Uncharacterized protein</fullName>
    </submittedName>
</protein>
<proteinExistence type="predicted"/>
<gene>
    <name evidence="1" type="ORF">NPX13_g10553</name>
</gene>
<organism evidence="1 2">
    <name type="scientific">Xylaria arbuscula</name>
    <dbReference type="NCBI Taxonomy" id="114810"/>
    <lineage>
        <taxon>Eukaryota</taxon>
        <taxon>Fungi</taxon>
        <taxon>Dikarya</taxon>
        <taxon>Ascomycota</taxon>
        <taxon>Pezizomycotina</taxon>
        <taxon>Sordariomycetes</taxon>
        <taxon>Xylariomycetidae</taxon>
        <taxon>Xylariales</taxon>
        <taxon>Xylariaceae</taxon>
        <taxon>Xylaria</taxon>
    </lineage>
</organism>